<dbReference type="STRING" id="78915.A0A4V1IWB2"/>
<proteinExistence type="predicted"/>
<dbReference type="CDD" id="cd14947">
    <property type="entry name" value="NBR1_like"/>
    <property type="match status" value="1"/>
</dbReference>
<evidence type="ECO:0000313" key="2">
    <source>
        <dbReference type="EMBL" id="RKP06949.1"/>
    </source>
</evidence>
<dbReference type="InterPro" id="IPR013783">
    <property type="entry name" value="Ig-like_fold"/>
</dbReference>
<feature type="domain" description="Nbr1 FW" evidence="1">
    <location>
        <begin position="6"/>
        <end position="102"/>
    </location>
</feature>
<dbReference type="EMBL" id="KZ992789">
    <property type="protein sequence ID" value="RKP06949.1"/>
    <property type="molecule type" value="Genomic_DNA"/>
</dbReference>
<feature type="non-terminal residue" evidence="2">
    <location>
        <position position="1"/>
    </location>
</feature>
<dbReference type="AlphaFoldDB" id="A0A4V1IWB2"/>
<protein>
    <recommendedName>
        <fullName evidence="1">Nbr1 FW domain-containing protein</fullName>
    </recommendedName>
</protein>
<reference evidence="3" key="1">
    <citation type="journal article" date="2018" name="Nat. Microbiol.">
        <title>Leveraging single-cell genomics to expand the fungal tree of life.</title>
        <authorList>
            <person name="Ahrendt S.R."/>
            <person name="Quandt C.A."/>
            <person name="Ciobanu D."/>
            <person name="Clum A."/>
            <person name="Salamov A."/>
            <person name="Andreopoulos B."/>
            <person name="Cheng J.F."/>
            <person name="Woyke T."/>
            <person name="Pelin A."/>
            <person name="Henrissat B."/>
            <person name="Reynolds N.K."/>
            <person name="Benny G.L."/>
            <person name="Smith M.E."/>
            <person name="James T.Y."/>
            <person name="Grigoriev I.V."/>
        </authorList>
    </citation>
    <scope>NUCLEOTIDE SEQUENCE [LARGE SCALE GENOMIC DNA]</scope>
    <source>
        <strain evidence="3">RSA 1356</strain>
    </source>
</reference>
<dbReference type="OrthoDB" id="661148at2759"/>
<sequence length="103" mass="10927">FIRDATIPDGTPVPAGEIFYKSWLITNNGASTWPEGTLLAQVGGDDMNAAAVKVPALASGQTEGVGVNMQAPMCAGSKTSFWRLITPEGERFGARLWCEITVL</sequence>
<organism evidence="2 3">
    <name type="scientific">Thamnocephalis sphaerospora</name>
    <dbReference type="NCBI Taxonomy" id="78915"/>
    <lineage>
        <taxon>Eukaryota</taxon>
        <taxon>Fungi</taxon>
        <taxon>Fungi incertae sedis</taxon>
        <taxon>Zoopagomycota</taxon>
        <taxon>Zoopagomycotina</taxon>
        <taxon>Zoopagomycetes</taxon>
        <taxon>Zoopagales</taxon>
        <taxon>Sigmoideomycetaceae</taxon>
        <taxon>Thamnocephalis</taxon>
    </lineage>
</organism>
<accession>A0A4V1IWB2</accession>
<gene>
    <name evidence="2" type="ORF">THASP1DRAFT_10901</name>
</gene>
<dbReference type="Pfam" id="PF16158">
    <property type="entry name" value="N_BRCA1_IG"/>
    <property type="match status" value="1"/>
</dbReference>
<keyword evidence="3" id="KW-1185">Reference proteome</keyword>
<evidence type="ECO:0000313" key="3">
    <source>
        <dbReference type="Proteomes" id="UP000271241"/>
    </source>
</evidence>
<dbReference type="PANTHER" id="PTHR20930:SF0">
    <property type="entry name" value="PROTEIN ILRUN"/>
    <property type="match status" value="1"/>
</dbReference>
<feature type="non-terminal residue" evidence="2">
    <location>
        <position position="103"/>
    </location>
</feature>
<dbReference type="InterPro" id="IPR032350">
    <property type="entry name" value="Nbr1_FW"/>
</dbReference>
<dbReference type="PANTHER" id="PTHR20930">
    <property type="entry name" value="OVARIAN CARCINOMA ANTIGEN CA125-RELATED"/>
    <property type="match status" value="1"/>
</dbReference>
<name>A0A4V1IWB2_9FUNG</name>
<dbReference type="Gene3D" id="2.60.40.10">
    <property type="entry name" value="Immunoglobulins"/>
    <property type="match status" value="1"/>
</dbReference>
<dbReference type="Proteomes" id="UP000271241">
    <property type="component" value="Unassembled WGS sequence"/>
</dbReference>
<evidence type="ECO:0000259" key="1">
    <source>
        <dbReference type="Pfam" id="PF16158"/>
    </source>
</evidence>